<keyword evidence="1" id="KW-0812">Transmembrane</keyword>
<accession>A0A8H6L5R2</accession>
<evidence type="ECO:0000256" key="1">
    <source>
        <dbReference type="SAM" id="Phobius"/>
    </source>
</evidence>
<dbReference type="EMBL" id="JACCJC010000018">
    <property type="protein sequence ID" value="KAF6236540.1"/>
    <property type="molecule type" value="Genomic_DNA"/>
</dbReference>
<keyword evidence="3" id="KW-1185">Reference proteome</keyword>
<evidence type="ECO:0000313" key="3">
    <source>
        <dbReference type="Proteomes" id="UP000578531"/>
    </source>
</evidence>
<evidence type="ECO:0000313" key="2">
    <source>
        <dbReference type="EMBL" id="KAF6236540.1"/>
    </source>
</evidence>
<protein>
    <submittedName>
        <fullName evidence="2">Uncharacterized protein</fullName>
    </submittedName>
</protein>
<sequence length="194" mass="21352">MDTSSGPLALASQLPLAGSLTVYPLLFFLITPRTATPSRFDKSREAISAFHCTLVTCLSTYELCRRRDDWYPRPSSARPPIQLEDTQPDAGQGGAYDGAKLRIIQARSTLGNSITALETGYLLQDAVILVLAAWLRRQRTGGSTKAVFDGIRWRVLAWHHVGLASALGLLQWYILRGSEKGILVITMLMMMNAS</sequence>
<name>A0A8H6L5R2_9LECA</name>
<keyword evidence="1" id="KW-0472">Membrane</keyword>
<reference evidence="2 3" key="1">
    <citation type="journal article" date="2020" name="Genomics">
        <title>Complete, high-quality genomes from long-read metagenomic sequencing of two wolf lichen thalli reveals enigmatic genome architecture.</title>
        <authorList>
            <person name="McKenzie S.K."/>
            <person name="Walston R.F."/>
            <person name="Allen J.L."/>
        </authorList>
    </citation>
    <scope>NUCLEOTIDE SEQUENCE [LARGE SCALE GENOMIC DNA]</scope>
    <source>
        <strain evidence="2">WasteWater2</strain>
    </source>
</reference>
<comment type="caution">
    <text evidence="2">The sequence shown here is derived from an EMBL/GenBank/DDBJ whole genome shotgun (WGS) entry which is preliminary data.</text>
</comment>
<dbReference type="GeneID" id="59286985"/>
<keyword evidence="1" id="KW-1133">Transmembrane helix</keyword>
<feature type="transmembrane region" description="Helical" evidence="1">
    <location>
        <begin position="12"/>
        <end position="30"/>
    </location>
</feature>
<dbReference type="OrthoDB" id="10266980at2759"/>
<dbReference type="RefSeq" id="XP_037165879.1">
    <property type="nucleotide sequence ID" value="XM_037307239.1"/>
</dbReference>
<dbReference type="AlphaFoldDB" id="A0A8H6L5R2"/>
<feature type="transmembrane region" description="Helical" evidence="1">
    <location>
        <begin position="155"/>
        <end position="175"/>
    </location>
</feature>
<gene>
    <name evidence="2" type="ORF">HO173_005321</name>
</gene>
<organism evidence="2 3">
    <name type="scientific">Letharia columbiana</name>
    <dbReference type="NCBI Taxonomy" id="112416"/>
    <lineage>
        <taxon>Eukaryota</taxon>
        <taxon>Fungi</taxon>
        <taxon>Dikarya</taxon>
        <taxon>Ascomycota</taxon>
        <taxon>Pezizomycotina</taxon>
        <taxon>Lecanoromycetes</taxon>
        <taxon>OSLEUM clade</taxon>
        <taxon>Lecanoromycetidae</taxon>
        <taxon>Lecanorales</taxon>
        <taxon>Lecanorineae</taxon>
        <taxon>Parmeliaceae</taxon>
        <taxon>Letharia</taxon>
    </lineage>
</organism>
<proteinExistence type="predicted"/>
<dbReference type="Proteomes" id="UP000578531">
    <property type="component" value="Unassembled WGS sequence"/>
</dbReference>